<accession>A0A5P9NP83</accession>
<dbReference type="Pfam" id="PF02685">
    <property type="entry name" value="Glucokinase"/>
    <property type="match status" value="1"/>
</dbReference>
<dbReference type="GO" id="GO:0005829">
    <property type="term" value="C:cytosol"/>
    <property type="evidence" value="ECO:0007669"/>
    <property type="project" value="TreeGrafter"/>
</dbReference>
<dbReference type="GO" id="GO:0006096">
    <property type="term" value="P:glycolytic process"/>
    <property type="evidence" value="ECO:0007669"/>
    <property type="project" value="InterPro"/>
</dbReference>
<keyword evidence="1 4" id="KW-0808">Transferase</keyword>
<dbReference type="Gene3D" id="3.30.420.40">
    <property type="match status" value="1"/>
</dbReference>
<dbReference type="AlphaFoldDB" id="A0A5P9NP83"/>
<dbReference type="InterPro" id="IPR050201">
    <property type="entry name" value="Bacterial_glucokinase"/>
</dbReference>
<organism evidence="4 5">
    <name type="scientific">Halioglobus maricola</name>
    <dbReference type="NCBI Taxonomy" id="2601894"/>
    <lineage>
        <taxon>Bacteria</taxon>
        <taxon>Pseudomonadati</taxon>
        <taxon>Pseudomonadota</taxon>
        <taxon>Gammaproteobacteria</taxon>
        <taxon>Cellvibrionales</taxon>
        <taxon>Halieaceae</taxon>
        <taxon>Halioglobus</taxon>
    </lineage>
</organism>
<dbReference type="GO" id="GO:0004340">
    <property type="term" value="F:glucokinase activity"/>
    <property type="evidence" value="ECO:0007669"/>
    <property type="project" value="UniProtKB-EC"/>
</dbReference>
<dbReference type="OrthoDB" id="9800595at2"/>
<reference evidence="4 5" key="1">
    <citation type="submission" date="2019-02" db="EMBL/GenBank/DDBJ databases">
        <authorList>
            <person name="Li S.-H."/>
        </authorList>
    </citation>
    <scope>NUCLEOTIDE SEQUENCE [LARGE SCALE GENOMIC DNA]</scope>
    <source>
        <strain evidence="4 5">IMCC14385</strain>
    </source>
</reference>
<dbReference type="PANTHER" id="PTHR47690:SF1">
    <property type="entry name" value="GLUCOKINASE"/>
    <property type="match status" value="1"/>
</dbReference>
<dbReference type="SUPFAM" id="SSF53067">
    <property type="entry name" value="Actin-like ATPase domain"/>
    <property type="match status" value="1"/>
</dbReference>
<dbReference type="EC" id="2.7.1.2" evidence="4"/>
<evidence type="ECO:0000256" key="3">
    <source>
        <dbReference type="RuleBase" id="RU004046"/>
    </source>
</evidence>
<dbReference type="CDD" id="cd24008">
    <property type="entry name" value="ASKHA_NBD_GLK"/>
    <property type="match status" value="1"/>
</dbReference>
<dbReference type="GO" id="GO:0005536">
    <property type="term" value="F:D-glucose binding"/>
    <property type="evidence" value="ECO:0007669"/>
    <property type="project" value="InterPro"/>
</dbReference>
<dbReference type="InterPro" id="IPR043129">
    <property type="entry name" value="ATPase_NBD"/>
</dbReference>
<keyword evidence="5" id="KW-1185">Reference proteome</keyword>
<dbReference type="Gene3D" id="3.40.367.20">
    <property type="match status" value="1"/>
</dbReference>
<evidence type="ECO:0000256" key="2">
    <source>
        <dbReference type="ARBA" id="ARBA00022777"/>
    </source>
</evidence>
<proteinExistence type="inferred from homology"/>
<gene>
    <name evidence="4" type="primary">glk</name>
    <name evidence="4" type="ORF">EY643_18380</name>
</gene>
<evidence type="ECO:0000256" key="1">
    <source>
        <dbReference type="ARBA" id="ARBA00022679"/>
    </source>
</evidence>
<keyword evidence="2 4" id="KW-0418">Kinase</keyword>
<evidence type="ECO:0000313" key="5">
    <source>
        <dbReference type="Proteomes" id="UP000326287"/>
    </source>
</evidence>
<dbReference type="PANTHER" id="PTHR47690">
    <property type="entry name" value="GLUCOKINASE"/>
    <property type="match status" value="1"/>
</dbReference>
<comment type="similarity">
    <text evidence="3">Belongs to the bacterial glucokinase family.</text>
</comment>
<sequence length="317" mass="33865">MSNKRLVADVGGTNSRIGIYDADSDTFSAISSYSNRDFTSFEDIVERWLSDLEEERPSQACIAAAAPPTEDRINMINIGWDFSCRDLADRFLFTQCGWLNDFQANSHALPYLASHDLEQIQAGDIQRERLPLAVVGPGTGLGGGSLLWSGDKPVASNAEPGHAGLSPATELELEIFSLLLPRHGNIYTELFVCGAGLARLYGAIAEINGHTPETLSPADISGRALDGSDPLCVTALKTFCAMLGSTCGDFVLSNGAYGGLFIAGGIIPRMIPFLRQSSFLDRFSAKGAMGEYLARVPVQVITTDHPGLIGAAHAPLE</sequence>
<protein>
    <submittedName>
        <fullName evidence="4">Glucokinase</fullName>
        <ecNumber evidence="4">2.7.1.2</ecNumber>
    </submittedName>
</protein>
<dbReference type="EMBL" id="CP036422">
    <property type="protein sequence ID" value="QFU77479.1"/>
    <property type="molecule type" value="Genomic_DNA"/>
</dbReference>
<dbReference type="RefSeq" id="WP_153240625.1">
    <property type="nucleotide sequence ID" value="NZ_CP036422.1"/>
</dbReference>
<dbReference type="InterPro" id="IPR003836">
    <property type="entry name" value="Glucokinase"/>
</dbReference>
<dbReference type="Proteomes" id="UP000326287">
    <property type="component" value="Chromosome"/>
</dbReference>
<dbReference type="NCBIfam" id="TIGR00749">
    <property type="entry name" value="glk"/>
    <property type="match status" value="1"/>
</dbReference>
<dbReference type="KEGG" id="halc:EY643_18380"/>
<dbReference type="GO" id="GO:0005524">
    <property type="term" value="F:ATP binding"/>
    <property type="evidence" value="ECO:0007669"/>
    <property type="project" value="InterPro"/>
</dbReference>
<name>A0A5P9NP83_9GAMM</name>
<evidence type="ECO:0000313" key="4">
    <source>
        <dbReference type="EMBL" id="QFU77479.1"/>
    </source>
</evidence>